<dbReference type="InterPro" id="IPR001789">
    <property type="entry name" value="Sig_transdc_resp-reg_receiver"/>
</dbReference>
<dbReference type="PROSITE" id="PS50110">
    <property type="entry name" value="RESPONSE_REGULATORY"/>
    <property type="match status" value="1"/>
</dbReference>
<keyword evidence="11" id="KW-1185">Reference proteome</keyword>
<dbReference type="CDD" id="cd00383">
    <property type="entry name" value="trans_reg_C"/>
    <property type="match status" value="1"/>
</dbReference>
<dbReference type="Proteomes" id="UP001579974">
    <property type="component" value="Unassembled WGS sequence"/>
</dbReference>
<dbReference type="RefSeq" id="WP_275474487.1">
    <property type="nucleotide sequence ID" value="NZ_CP162940.1"/>
</dbReference>
<evidence type="ECO:0000256" key="3">
    <source>
        <dbReference type="ARBA" id="ARBA00023015"/>
    </source>
</evidence>
<dbReference type="InterPro" id="IPR036388">
    <property type="entry name" value="WH-like_DNA-bd_sf"/>
</dbReference>
<evidence type="ECO:0000256" key="7">
    <source>
        <dbReference type="PROSITE-ProRule" id="PRU01091"/>
    </source>
</evidence>
<dbReference type="SMART" id="SM00862">
    <property type="entry name" value="Trans_reg_C"/>
    <property type="match status" value="1"/>
</dbReference>
<evidence type="ECO:0000256" key="2">
    <source>
        <dbReference type="ARBA" id="ARBA00023012"/>
    </source>
</evidence>
<evidence type="ECO:0000256" key="4">
    <source>
        <dbReference type="ARBA" id="ARBA00023125"/>
    </source>
</evidence>
<evidence type="ECO:0000256" key="6">
    <source>
        <dbReference type="PROSITE-ProRule" id="PRU00169"/>
    </source>
</evidence>
<keyword evidence="5" id="KW-0804">Transcription</keyword>
<dbReference type="Gene3D" id="6.10.250.690">
    <property type="match status" value="1"/>
</dbReference>
<feature type="domain" description="Response regulatory" evidence="8">
    <location>
        <begin position="10"/>
        <end position="123"/>
    </location>
</feature>
<keyword evidence="4 7" id="KW-0238">DNA-binding</keyword>
<dbReference type="InterPro" id="IPR016032">
    <property type="entry name" value="Sig_transdc_resp-reg_C-effctor"/>
</dbReference>
<keyword evidence="3" id="KW-0805">Transcription regulation</keyword>
<dbReference type="EMBL" id="JBDXSU010000007">
    <property type="protein sequence ID" value="MFB5190739.1"/>
    <property type="molecule type" value="Genomic_DNA"/>
</dbReference>
<reference evidence="10 11" key="1">
    <citation type="journal article" date="2024" name="Int. J. Mol. Sci.">
        <title>Exploration of Alicyclobacillus spp. Genome in Search of Antibiotic Resistance.</title>
        <authorList>
            <person name="Bucka-Kolendo J."/>
            <person name="Kiousi D.E."/>
            <person name="Dekowska A."/>
            <person name="Mikolajczuk-Szczyrba A."/>
            <person name="Karadedos D.M."/>
            <person name="Michael P."/>
            <person name="Galanis A."/>
            <person name="Sokolowska B."/>
        </authorList>
    </citation>
    <scope>NUCLEOTIDE SEQUENCE [LARGE SCALE GENOMIC DNA]</scope>
    <source>
        <strain evidence="10 11">KKP 3000</strain>
    </source>
</reference>
<evidence type="ECO:0000313" key="10">
    <source>
        <dbReference type="EMBL" id="MFB5190739.1"/>
    </source>
</evidence>
<proteinExistence type="predicted"/>
<dbReference type="PANTHER" id="PTHR48111">
    <property type="entry name" value="REGULATOR OF RPOS"/>
    <property type="match status" value="1"/>
</dbReference>
<dbReference type="InterPro" id="IPR001867">
    <property type="entry name" value="OmpR/PhoB-type_DNA-bd"/>
</dbReference>
<dbReference type="CDD" id="cd17574">
    <property type="entry name" value="REC_OmpR"/>
    <property type="match status" value="1"/>
</dbReference>
<organism evidence="10 11">
    <name type="scientific">Alicyclobacillus fastidiosus</name>
    <dbReference type="NCBI Taxonomy" id="392011"/>
    <lineage>
        <taxon>Bacteria</taxon>
        <taxon>Bacillati</taxon>
        <taxon>Bacillota</taxon>
        <taxon>Bacilli</taxon>
        <taxon>Bacillales</taxon>
        <taxon>Alicyclobacillaceae</taxon>
        <taxon>Alicyclobacillus</taxon>
    </lineage>
</organism>
<accession>A0ABV5AET4</accession>
<dbReference type="Pfam" id="PF00072">
    <property type="entry name" value="Response_reg"/>
    <property type="match status" value="1"/>
</dbReference>
<dbReference type="SMART" id="SM00448">
    <property type="entry name" value="REC"/>
    <property type="match status" value="1"/>
</dbReference>
<evidence type="ECO:0000256" key="1">
    <source>
        <dbReference type="ARBA" id="ARBA00022553"/>
    </source>
</evidence>
<keyword evidence="1 6" id="KW-0597">Phosphoprotein</keyword>
<feature type="modified residue" description="4-aspartylphosphate" evidence="6">
    <location>
        <position position="59"/>
    </location>
</feature>
<evidence type="ECO:0000259" key="9">
    <source>
        <dbReference type="PROSITE" id="PS51755"/>
    </source>
</evidence>
<gene>
    <name evidence="10" type="ORF">KKP3000_004225</name>
</gene>
<name>A0ABV5AET4_9BACL</name>
<evidence type="ECO:0000256" key="5">
    <source>
        <dbReference type="ARBA" id="ARBA00023163"/>
    </source>
</evidence>
<feature type="domain" description="OmpR/PhoB-type" evidence="9">
    <location>
        <begin position="135"/>
        <end position="236"/>
    </location>
</feature>
<evidence type="ECO:0000313" key="11">
    <source>
        <dbReference type="Proteomes" id="UP001579974"/>
    </source>
</evidence>
<protein>
    <submittedName>
        <fullName evidence="10">Response regulator transcription factor</fullName>
    </submittedName>
</protein>
<dbReference type="InterPro" id="IPR011006">
    <property type="entry name" value="CheY-like_superfamily"/>
</dbReference>
<comment type="caution">
    <text evidence="10">The sequence shown here is derived from an EMBL/GenBank/DDBJ whole genome shotgun (WGS) entry which is preliminary data.</text>
</comment>
<dbReference type="Pfam" id="PF00486">
    <property type="entry name" value="Trans_reg_C"/>
    <property type="match status" value="1"/>
</dbReference>
<dbReference type="SUPFAM" id="SSF52172">
    <property type="entry name" value="CheY-like"/>
    <property type="match status" value="1"/>
</dbReference>
<dbReference type="Gene3D" id="1.10.10.10">
    <property type="entry name" value="Winged helix-like DNA-binding domain superfamily/Winged helix DNA-binding domain"/>
    <property type="match status" value="1"/>
</dbReference>
<evidence type="ECO:0000259" key="8">
    <source>
        <dbReference type="PROSITE" id="PS50110"/>
    </source>
</evidence>
<dbReference type="Gene3D" id="3.40.50.2300">
    <property type="match status" value="1"/>
</dbReference>
<keyword evidence="2" id="KW-0902">Two-component regulatory system</keyword>
<dbReference type="PANTHER" id="PTHR48111:SF1">
    <property type="entry name" value="TWO-COMPONENT RESPONSE REGULATOR ORR33"/>
    <property type="match status" value="1"/>
</dbReference>
<feature type="DNA-binding region" description="OmpR/PhoB-type" evidence="7">
    <location>
        <begin position="135"/>
        <end position="236"/>
    </location>
</feature>
<dbReference type="PROSITE" id="PS51755">
    <property type="entry name" value="OMPR_PHOB"/>
    <property type="match status" value="1"/>
</dbReference>
<dbReference type="InterPro" id="IPR039420">
    <property type="entry name" value="WalR-like"/>
</dbReference>
<dbReference type="SUPFAM" id="SSF46894">
    <property type="entry name" value="C-terminal effector domain of the bipartite response regulators"/>
    <property type="match status" value="1"/>
</dbReference>
<sequence>MREASAHTSPVLIIEDDQAIADLIAAYLNQSGYTTQIAHDGDMGLALFRSTKPLCVILDRMLPGVDGLTLCKTIRSTSDVPVLFVTARLLEQERIEGLRSGADDYIVKPFSFGELVARVEAVLRRSRTPNYAAGSPTRSRVPLRIDEAQCLITWHGEALILTQSEYKLLAKLMAFPERVFSREDLLAELYPYADMDVIDRVIDVHIGNIRKKLRTFGEEAGECIQTVRGFGYRLTYEGESSSN</sequence>